<dbReference type="Proteomes" id="UP000176244">
    <property type="component" value="Unassembled WGS sequence"/>
</dbReference>
<feature type="transmembrane region" description="Helical" evidence="7">
    <location>
        <begin position="170"/>
        <end position="199"/>
    </location>
</feature>
<feature type="transmembrane region" description="Helical" evidence="7">
    <location>
        <begin position="420"/>
        <end position="442"/>
    </location>
</feature>
<comment type="similarity">
    <text evidence="6">Belongs to the sodium:neurotransmitter symporter (SNF) (TC 2.A.22) family.</text>
</comment>
<sequence length="450" mass="48987">MDKRSEFSSKIGFVLAAAGSAVGLGNIWRFPYLAAKYGGGLFLVIYLIFVLTLGFTIMTAELAIGRKAQLSPMGAYRALDKRFGFVGVIASLVAFLILPYYSVIGGWVIKYFLVFVSGGGVATTGADYFSSYIARPFEPIIWQAIFVLATTFVVIRGVKDGIEKASKILMPILIVLSVFLSIYSIMQPGAMAGVWYFLYPDLVNFSFQAVLAAMGQMFYSLSLAMGIMVTYGSYLSKKDDLETSVKQIELFDAGIAILAGFMIIPAVFAFSGGDPTALNKGPGLMFVTLPKVFETMGFGNVMGGVFFLLVLFAALTSSISLMEAVVATVCDQFKWERKKGVLIVTVLAILIGIPSSLGQGVWSEVLIFGFNFLDFFDFITNSVLMPVGAFFTCILVGHVLETKIITDEVKLSSPFKREKLFIVMVKYIAPLCIVAILISSILEAMGVIKY</sequence>
<accession>A0A1F2PI41</accession>
<feature type="transmembrane region" description="Helical" evidence="7">
    <location>
        <begin position="205"/>
        <end position="229"/>
    </location>
</feature>
<dbReference type="Pfam" id="PF00209">
    <property type="entry name" value="SNF"/>
    <property type="match status" value="2"/>
</dbReference>
<protein>
    <recommendedName>
        <fullName evidence="6">Transporter</fullName>
    </recommendedName>
</protein>
<dbReference type="GO" id="GO:0016020">
    <property type="term" value="C:membrane"/>
    <property type="evidence" value="ECO:0007669"/>
    <property type="project" value="UniProtKB-SubCell"/>
</dbReference>
<comment type="caution">
    <text evidence="8">The sequence shown here is derived from an EMBL/GenBank/DDBJ whole genome shotgun (WGS) entry which is preliminary data.</text>
</comment>
<dbReference type="PROSITE" id="PS50267">
    <property type="entry name" value="NA_NEUROTRAN_SYMP_3"/>
    <property type="match status" value="1"/>
</dbReference>
<feature type="transmembrane region" description="Helical" evidence="7">
    <location>
        <begin position="382"/>
        <end position="400"/>
    </location>
</feature>
<evidence type="ECO:0000256" key="7">
    <source>
        <dbReference type="SAM" id="Phobius"/>
    </source>
</evidence>
<dbReference type="SUPFAM" id="SSF161070">
    <property type="entry name" value="SNF-like"/>
    <property type="match status" value="1"/>
</dbReference>
<dbReference type="PANTHER" id="PTHR42948:SF1">
    <property type="entry name" value="TRANSPORTER"/>
    <property type="match status" value="1"/>
</dbReference>
<reference evidence="8 9" key="1">
    <citation type="submission" date="2015-09" db="EMBL/GenBank/DDBJ databases">
        <title>Genome sequence of Acetobacterium wieringae DSM 1911.</title>
        <authorList>
            <person name="Poehlein A."/>
            <person name="Bengelsdorf F.R."/>
            <person name="Schiel-Bengelsdorf B."/>
            <person name="Duerre P."/>
            <person name="Daniel R."/>
        </authorList>
    </citation>
    <scope>NUCLEOTIDE SEQUENCE [LARGE SCALE GENOMIC DNA]</scope>
    <source>
        <strain evidence="8 9">DSM 1911</strain>
    </source>
</reference>
<dbReference type="NCBIfam" id="NF037979">
    <property type="entry name" value="Na_transp"/>
    <property type="match status" value="1"/>
</dbReference>
<evidence type="ECO:0000313" key="9">
    <source>
        <dbReference type="Proteomes" id="UP000176244"/>
    </source>
</evidence>
<proteinExistence type="inferred from homology"/>
<feature type="transmembrane region" description="Helical" evidence="7">
    <location>
        <begin position="341"/>
        <end position="362"/>
    </location>
</feature>
<keyword evidence="5 7" id="KW-0472">Membrane</keyword>
<feature type="transmembrane region" description="Helical" evidence="7">
    <location>
        <begin position="140"/>
        <end position="158"/>
    </location>
</feature>
<dbReference type="OrthoDB" id="9762833at2"/>
<dbReference type="RefSeq" id="WP_070370885.1">
    <property type="nucleotide sequence ID" value="NZ_LKEU01000027.1"/>
</dbReference>
<evidence type="ECO:0000256" key="1">
    <source>
        <dbReference type="ARBA" id="ARBA00004141"/>
    </source>
</evidence>
<gene>
    <name evidence="8" type="ORF">ACWI_15760</name>
</gene>
<evidence type="ECO:0000256" key="3">
    <source>
        <dbReference type="ARBA" id="ARBA00022692"/>
    </source>
</evidence>
<name>A0A1F2PI41_9FIRM</name>
<dbReference type="InterPro" id="IPR000175">
    <property type="entry name" value="Na/ntran_symport"/>
</dbReference>
<keyword evidence="6" id="KW-0769">Symport</keyword>
<evidence type="ECO:0000256" key="2">
    <source>
        <dbReference type="ARBA" id="ARBA00022448"/>
    </source>
</evidence>
<feature type="transmembrane region" description="Helical" evidence="7">
    <location>
        <begin position="305"/>
        <end position="329"/>
    </location>
</feature>
<dbReference type="AlphaFoldDB" id="A0A1F2PI41"/>
<evidence type="ECO:0000313" key="8">
    <source>
        <dbReference type="EMBL" id="OFV70990.1"/>
    </source>
</evidence>
<dbReference type="InterPro" id="IPR037272">
    <property type="entry name" value="SNS_sf"/>
</dbReference>
<dbReference type="PRINTS" id="PR00176">
    <property type="entry name" value="NANEUSMPORT"/>
</dbReference>
<dbReference type="PANTHER" id="PTHR42948">
    <property type="entry name" value="TRANSPORTER"/>
    <property type="match status" value="1"/>
</dbReference>
<dbReference type="GO" id="GO:0015293">
    <property type="term" value="F:symporter activity"/>
    <property type="evidence" value="ECO:0007669"/>
    <property type="project" value="UniProtKB-KW"/>
</dbReference>
<feature type="transmembrane region" description="Helical" evidence="7">
    <location>
        <begin position="250"/>
        <end position="270"/>
    </location>
</feature>
<dbReference type="CDD" id="cd10336">
    <property type="entry name" value="SLC6sbd_Tyt1-Like"/>
    <property type="match status" value="1"/>
</dbReference>
<dbReference type="InterPro" id="IPR047218">
    <property type="entry name" value="YocR/YhdH-like"/>
</dbReference>
<feature type="transmembrane region" description="Helical" evidence="7">
    <location>
        <begin position="12"/>
        <end position="31"/>
    </location>
</feature>
<feature type="transmembrane region" description="Helical" evidence="7">
    <location>
        <begin position="85"/>
        <end position="109"/>
    </location>
</feature>
<comment type="subcellular location">
    <subcellularLocation>
        <location evidence="1">Membrane</location>
        <topology evidence="1">Multi-pass membrane protein</topology>
    </subcellularLocation>
</comment>
<evidence type="ECO:0000256" key="6">
    <source>
        <dbReference type="RuleBase" id="RU003732"/>
    </source>
</evidence>
<dbReference type="EMBL" id="LKEU01000027">
    <property type="protein sequence ID" value="OFV70990.1"/>
    <property type="molecule type" value="Genomic_DNA"/>
</dbReference>
<evidence type="ECO:0000256" key="4">
    <source>
        <dbReference type="ARBA" id="ARBA00022989"/>
    </source>
</evidence>
<dbReference type="PROSITE" id="PS00610">
    <property type="entry name" value="NA_NEUROTRAN_SYMP_1"/>
    <property type="match status" value="1"/>
</dbReference>
<feature type="transmembrane region" description="Helical" evidence="7">
    <location>
        <begin position="43"/>
        <end position="64"/>
    </location>
</feature>
<keyword evidence="3 6" id="KW-0812">Transmembrane</keyword>
<evidence type="ECO:0000256" key="5">
    <source>
        <dbReference type="ARBA" id="ARBA00023136"/>
    </source>
</evidence>
<keyword evidence="4 7" id="KW-1133">Transmembrane helix</keyword>
<keyword evidence="2 6" id="KW-0813">Transport</keyword>
<organism evidence="8 9">
    <name type="scientific">Acetobacterium wieringae</name>
    <dbReference type="NCBI Taxonomy" id="52694"/>
    <lineage>
        <taxon>Bacteria</taxon>
        <taxon>Bacillati</taxon>
        <taxon>Bacillota</taxon>
        <taxon>Clostridia</taxon>
        <taxon>Eubacteriales</taxon>
        <taxon>Eubacteriaceae</taxon>
        <taxon>Acetobacterium</taxon>
    </lineage>
</organism>
<dbReference type="STRING" id="52694.ACWI_15760"/>